<dbReference type="EMBL" id="QTSX02005700">
    <property type="protein sequence ID" value="KAJ9058968.1"/>
    <property type="molecule type" value="Genomic_DNA"/>
</dbReference>
<reference evidence="1" key="1">
    <citation type="submission" date="2022-04" db="EMBL/GenBank/DDBJ databases">
        <title>Genome of the entomopathogenic fungus Entomophthora muscae.</title>
        <authorList>
            <person name="Elya C."/>
            <person name="Lovett B.R."/>
            <person name="Lee E."/>
            <person name="Macias A.M."/>
            <person name="Hajek A.E."/>
            <person name="De Bivort B.L."/>
            <person name="Kasson M.T."/>
            <person name="De Fine Licht H.H."/>
            <person name="Stajich J.E."/>
        </authorList>
    </citation>
    <scope>NUCLEOTIDE SEQUENCE</scope>
    <source>
        <strain evidence="1">Berkeley</strain>
    </source>
</reference>
<accession>A0ACC2S9B0</accession>
<evidence type="ECO:0000313" key="2">
    <source>
        <dbReference type="Proteomes" id="UP001165960"/>
    </source>
</evidence>
<evidence type="ECO:0000313" key="1">
    <source>
        <dbReference type="EMBL" id="KAJ9058968.1"/>
    </source>
</evidence>
<comment type="caution">
    <text evidence="1">The sequence shown here is derived from an EMBL/GenBank/DDBJ whole genome shotgun (WGS) entry which is preliminary data.</text>
</comment>
<keyword evidence="2" id="KW-1185">Reference proteome</keyword>
<dbReference type="Proteomes" id="UP001165960">
    <property type="component" value="Unassembled WGS sequence"/>
</dbReference>
<proteinExistence type="predicted"/>
<name>A0ACC2S9B0_9FUNG</name>
<gene>
    <name evidence="1" type="ORF">DSO57_1007051</name>
</gene>
<organism evidence="1 2">
    <name type="scientific">Entomophthora muscae</name>
    <dbReference type="NCBI Taxonomy" id="34485"/>
    <lineage>
        <taxon>Eukaryota</taxon>
        <taxon>Fungi</taxon>
        <taxon>Fungi incertae sedis</taxon>
        <taxon>Zoopagomycota</taxon>
        <taxon>Entomophthoromycotina</taxon>
        <taxon>Entomophthoromycetes</taxon>
        <taxon>Entomophthorales</taxon>
        <taxon>Entomophthoraceae</taxon>
        <taxon>Entomophthora</taxon>
    </lineage>
</organism>
<protein>
    <submittedName>
        <fullName evidence="1">Uncharacterized protein</fullName>
    </submittedName>
</protein>
<sequence length="127" mass="12852">MAAVRPLVTGLNTYPLSPGLALPGGQLEGPFSPGLDGIQVEGLTGMGVAPCWGSPTPAHIAGEPLLGNCPSAQPKSGDPDGHVTSHGSNPACQAELQLTKGLNCLPGTLSEQWQLVIPPIPVMEITG</sequence>